<dbReference type="Pfam" id="PF00413">
    <property type="entry name" value="Peptidase_M10"/>
    <property type="match status" value="1"/>
</dbReference>
<evidence type="ECO:0000256" key="11">
    <source>
        <dbReference type="PIRSR" id="PIRSR621190-2"/>
    </source>
</evidence>
<feature type="binding site" evidence="11">
    <location>
        <position position="250"/>
    </location>
    <ligand>
        <name>Zn(2+)</name>
        <dbReference type="ChEBI" id="CHEBI:29105"/>
        <label>1</label>
    </ligand>
</feature>
<dbReference type="Gene3D" id="3.40.390.10">
    <property type="entry name" value="Collagenase (Catalytic Domain)"/>
    <property type="match status" value="1"/>
</dbReference>
<comment type="similarity">
    <text evidence="1">Belongs to the peptidase M10A family. Matrix metalloproteinases (MMPs) subfamily.</text>
</comment>
<dbReference type="SMART" id="SM00235">
    <property type="entry name" value="ZnMc"/>
    <property type="match status" value="1"/>
</dbReference>
<dbReference type="SUPFAM" id="SSF47090">
    <property type="entry name" value="PGBD-like"/>
    <property type="match status" value="1"/>
</dbReference>
<keyword evidence="7" id="KW-0482">Metalloprotease</keyword>
<feature type="binding site" evidence="11">
    <location>
        <position position="265"/>
    </location>
    <ligand>
        <name>Ca(2+)</name>
        <dbReference type="ChEBI" id="CHEBI:29108"/>
        <label>3</label>
    </ligand>
</feature>
<evidence type="ECO:0000256" key="4">
    <source>
        <dbReference type="ARBA" id="ARBA00022729"/>
    </source>
</evidence>
<dbReference type="GO" id="GO:0030574">
    <property type="term" value="P:collagen catabolic process"/>
    <property type="evidence" value="ECO:0007669"/>
    <property type="project" value="TreeGrafter"/>
</dbReference>
<evidence type="ECO:0000256" key="6">
    <source>
        <dbReference type="ARBA" id="ARBA00022833"/>
    </source>
</evidence>
<feature type="domain" description="Peptidase metallopeptidase" evidence="14">
    <location>
        <begin position="167"/>
        <end position="336"/>
    </location>
</feature>
<dbReference type="EMBL" id="GCKF01007544">
    <property type="protein sequence ID" value="JAG99133.1"/>
    <property type="molecule type" value="Transcribed_RNA"/>
</dbReference>
<evidence type="ECO:0000256" key="3">
    <source>
        <dbReference type="ARBA" id="ARBA00022723"/>
    </source>
</evidence>
<keyword evidence="2" id="KW-0645">Protease</keyword>
<comment type="cofactor">
    <cofactor evidence="11">
        <name>Zn(2+)</name>
        <dbReference type="ChEBI" id="CHEBI:29105"/>
    </cofactor>
    <text evidence="11">Binds 2 Zn(2+) ions per subunit.</text>
</comment>
<feature type="binding site" evidence="11">
    <location>
        <position position="265"/>
    </location>
    <ligand>
        <name>Ca(2+)</name>
        <dbReference type="ChEBI" id="CHEBI:29108"/>
        <label>1</label>
    </ligand>
</feature>
<dbReference type="Pfam" id="PF01471">
    <property type="entry name" value="PG_binding_1"/>
    <property type="match status" value="1"/>
</dbReference>
<dbReference type="InterPro" id="IPR021190">
    <property type="entry name" value="Pept_M10A"/>
</dbReference>
<feature type="binding site" description="in inhibited form" evidence="11">
    <location>
        <position position="137"/>
    </location>
    <ligand>
        <name>Zn(2+)</name>
        <dbReference type="ChEBI" id="CHEBI:29105"/>
        <label>2</label>
        <note>catalytic</note>
    </ligand>
</feature>
<keyword evidence="8" id="KW-0865">Zymogen</keyword>
<feature type="binding site" evidence="11">
    <location>
        <position position="190"/>
    </location>
    <ligand>
        <name>Ca(2+)</name>
        <dbReference type="ChEBI" id="CHEBI:29108"/>
        <label>1</label>
    </ligand>
</feature>
<sequence>MDGISSMRPIIISWFLFVFILISREAEGKDLSDLISPQPEAQTTEEPAIDLSHAGTWGAFRSLANARKGDNMEGITELKRYFLSFGYLNSEAIDNNTTDFYDDRLESAVKLYQRAFALPVTGNLDNGTLSQIMAPRCGVEDIINGTSTMISGHNRSLDVQHYSFFSGRPIWPLRKRTLTYAFSPVDRAPDMNETGLKTAFSRAFNRWAEVIPLKFKATEDYLSADIKIAFFSGNHGDGKPFDGPLGTLAHGFSPQDGKLHLDAAERWSLNLKEDKSKAGRTDIDVESIATHEIGHILGLGHSSIKGAVMYPTIRPRTRKVILLQDDVDGAQALYGANPSFDPSLTSFDPQDQDTENGVAAQNCFTGFSFIVILWFLSWEFILWL</sequence>
<feature type="binding site" evidence="11">
    <location>
        <position position="295"/>
    </location>
    <ligand>
        <name>Zn(2+)</name>
        <dbReference type="ChEBI" id="CHEBI:29105"/>
        <label>2</label>
        <note>catalytic</note>
    </ligand>
</feature>
<dbReference type="MEROPS" id="M10.065"/>
<feature type="binding site" evidence="11">
    <location>
        <position position="225"/>
    </location>
    <ligand>
        <name>Ca(2+)</name>
        <dbReference type="ChEBI" id="CHEBI:29108"/>
        <label>2</label>
    </ligand>
</feature>
<dbReference type="InterPro" id="IPR036365">
    <property type="entry name" value="PGBD-like_sf"/>
</dbReference>
<keyword evidence="4 13" id="KW-0732">Signal</keyword>
<feature type="active site" evidence="10">
    <location>
        <position position="292"/>
    </location>
</feature>
<feature type="binding site" evidence="11">
    <location>
        <position position="260"/>
    </location>
    <ligand>
        <name>Zn(2+)</name>
        <dbReference type="ChEBI" id="CHEBI:29105"/>
        <label>1</label>
    </ligand>
</feature>
<comment type="cofactor">
    <cofactor evidence="11">
        <name>Ca(2+)</name>
        <dbReference type="ChEBI" id="CHEBI:29108"/>
    </cofactor>
    <text evidence="11">Can bind about 5 Ca(2+) ions per subunit.</text>
</comment>
<keyword evidence="6 11" id="KW-0862">Zinc</keyword>
<evidence type="ECO:0000256" key="8">
    <source>
        <dbReference type="ARBA" id="ARBA00023145"/>
    </source>
</evidence>
<dbReference type="AlphaFoldDB" id="A0A0D6R9P5"/>
<feature type="binding site" evidence="11">
    <location>
        <position position="301"/>
    </location>
    <ligand>
        <name>Zn(2+)</name>
        <dbReference type="ChEBI" id="CHEBI:29105"/>
        <label>2</label>
        <note>catalytic</note>
    </ligand>
</feature>
<protein>
    <recommendedName>
        <fullName evidence="14">Peptidase metallopeptidase domain-containing protein</fullName>
    </recommendedName>
</protein>
<evidence type="ECO:0000256" key="13">
    <source>
        <dbReference type="SAM" id="SignalP"/>
    </source>
</evidence>
<feature type="binding site" evidence="11">
    <location>
        <position position="242"/>
    </location>
    <ligand>
        <name>Ca(2+)</name>
        <dbReference type="ChEBI" id="CHEBI:29108"/>
        <label>3</label>
    </ligand>
</feature>
<proteinExistence type="inferred from homology"/>
<evidence type="ECO:0000313" key="15">
    <source>
        <dbReference type="EMBL" id="JAG99133.1"/>
    </source>
</evidence>
<organism evidence="15">
    <name type="scientific">Araucaria cunninghamii</name>
    <name type="common">Hoop pine</name>
    <name type="synonym">Moreton Bay pine</name>
    <dbReference type="NCBI Taxonomy" id="56994"/>
    <lineage>
        <taxon>Eukaryota</taxon>
        <taxon>Viridiplantae</taxon>
        <taxon>Streptophyta</taxon>
        <taxon>Embryophyta</taxon>
        <taxon>Tracheophyta</taxon>
        <taxon>Spermatophyta</taxon>
        <taxon>Pinopsida</taxon>
        <taxon>Pinidae</taxon>
        <taxon>Conifers II</taxon>
        <taxon>Araucariales</taxon>
        <taxon>Araucariaceae</taxon>
        <taxon>Araucaria</taxon>
    </lineage>
</organism>
<evidence type="ECO:0000256" key="1">
    <source>
        <dbReference type="ARBA" id="ARBA00009614"/>
    </source>
</evidence>
<dbReference type="PANTHER" id="PTHR10201:SF272">
    <property type="entry name" value="METALLOENDOPROTEINASE 5-MMP"/>
    <property type="match status" value="1"/>
</dbReference>
<dbReference type="GO" id="GO:0006508">
    <property type="term" value="P:proteolysis"/>
    <property type="evidence" value="ECO:0007669"/>
    <property type="project" value="UniProtKB-KW"/>
</dbReference>
<feature type="binding site" evidence="11">
    <location>
        <position position="237"/>
    </location>
    <ligand>
        <name>Zn(2+)</name>
        <dbReference type="ChEBI" id="CHEBI:29105"/>
        <label>1</label>
    </ligand>
</feature>
<dbReference type="SUPFAM" id="SSF55486">
    <property type="entry name" value="Metalloproteases ('zincins'), catalytic domain"/>
    <property type="match status" value="1"/>
</dbReference>
<feature type="binding site" evidence="11">
    <location>
        <position position="309"/>
    </location>
    <ligand>
        <name>Zn(2+)</name>
        <dbReference type="ChEBI" id="CHEBI:29105"/>
        <label>2</label>
        <note>catalytic</note>
    </ligand>
</feature>
<feature type="short sequence motif" description="Cysteine switch" evidence="12">
    <location>
        <begin position="135"/>
        <end position="159"/>
    </location>
</feature>
<feature type="binding site" evidence="11">
    <location>
        <position position="243"/>
    </location>
    <ligand>
        <name>Ca(2+)</name>
        <dbReference type="ChEBI" id="CHEBI:29108"/>
        <label>3</label>
    </ligand>
</feature>
<evidence type="ECO:0000256" key="2">
    <source>
        <dbReference type="ARBA" id="ARBA00022670"/>
    </source>
</evidence>
<dbReference type="InterPro" id="IPR024079">
    <property type="entry name" value="MetalloPept_cat_dom_sf"/>
</dbReference>
<evidence type="ECO:0000256" key="7">
    <source>
        <dbReference type="ARBA" id="ARBA00023049"/>
    </source>
</evidence>
<dbReference type="GO" id="GO:0004222">
    <property type="term" value="F:metalloendopeptidase activity"/>
    <property type="evidence" value="ECO:0007669"/>
    <property type="project" value="InterPro"/>
</dbReference>
<dbReference type="InterPro" id="IPR001818">
    <property type="entry name" value="Pept_M10_metallopeptidase"/>
</dbReference>
<name>A0A0D6R9P5_ARACU</name>
<accession>A0A0D6R9P5</accession>
<dbReference type="GO" id="GO:0031012">
    <property type="term" value="C:extracellular matrix"/>
    <property type="evidence" value="ECO:0007669"/>
    <property type="project" value="InterPro"/>
</dbReference>
<keyword evidence="5" id="KW-0378">Hydrolase</keyword>
<evidence type="ECO:0000256" key="9">
    <source>
        <dbReference type="ARBA" id="ARBA00023180"/>
    </source>
</evidence>
<dbReference type="InterPro" id="IPR006026">
    <property type="entry name" value="Peptidase_Metallo"/>
</dbReference>
<dbReference type="GO" id="GO:0030198">
    <property type="term" value="P:extracellular matrix organization"/>
    <property type="evidence" value="ECO:0007669"/>
    <property type="project" value="TreeGrafter"/>
</dbReference>
<dbReference type="CDD" id="cd04278">
    <property type="entry name" value="ZnMc_MMP"/>
    <property type="match status" value="1"/>
</dbReference>
<feature type="chain" id="PRO_5002311550" description="Peptidase metallopeptidase domain-containing protein" evidence="13">
    <location>
        <begin position="29"/>
        <end position="384"/>
    </location>
</feature>
<evidence type="ECO:0000259" key="14">
    <source>
        <dbReference type="SMART" id="SM00235"/>
    </source>
</evidence>
<dbReference type="InterPro" id="IPR033739">
    <property type="entry name" value="M10A_MMP"/>
</dbReference>
<keyword evidence="9" id="KW-0325">Glycoprotein</keyword>
<dbReference type="PRINTS" id="PR00138">
    <property type="entry name" value="MATRIXIN"/>
</dbReference>
<evidence type="ECO:0000256" key="12">
    <source>
        <dbReference type="PIRSR" id="PIRSR621190-5"/>
    </source>
</evidence>
<dbReference type="GO" id="GO:0008270">
    <property type="term" value="F:zinc ion binding"/>
    <property type="evidence" value="ECO:0007669"/>
    <property type="project" value="InterPro"/>
</dbReference>
<feature type="binding site" evidence="11">
    <location>
        <position position="262"/>
    </location>
    <ligand>
        <name>Ca(2+)</name>
        <dbReference type="ChEBI" id="CHEBI:29108"/>
        <label>3</label>
    </ligand>
</feature>
<dbReference type="PANTHER" id="PTHR10201">
    <property type="entry name" value="MATRIX METALLOPROTEINASE"/>
    <property type="match status" value="1"/>
</dbReference>
<keyword evidence="11" id="KW-0106">Calcium</keyword>
<dbReference type="FunFam" id="3.40.390.10:FF:000018">
    <property type="entry name" value="Metalloendoproteinase 1"/>
    <property type="match status" value="1"/>
</dbReference>
<dbReference type="InterPro" id="IPR002477">
    <property type="entry name" value="Peptidoglycan-bd-like"/>
</dbReference>
<evidence type="ECO:0000256" key="5">
    <source>
        <dbReference type="ARBA" id="ARBA00022801"/>
    </source>
</evidence>
<feature type="signal peptide" evidence="13">
    <location>
        <begin position="1"/>
        <end position="28"/>
    </location>
</feature>
<feature type="binding site" evidence="11">
    <location>
        <position position="235"/>
    </location>
    <ligand>
        <name>Zn(2+)</name>
        <dbReference type="ChEBI" id="CHEBI:29105"/>
        <label>1</label>
    </ligand>
</feature>
<evidence type="ECO:0000256" key="10">
    <source>
        <dbReference type="PIRSR" id="PIRSR621190-1"/>
    </source>
</evidence>
<reference evidence="15" key="1">
    <citation type="submission" date="2015-03" db="EMBL/GenBank/DDBJ databases">
        <title>A transcriptome of Araucaria cunninghamii, an australian fine timber species.</title>
        <authorList>
            <person name="Jing Yi C.J.Y."/>
            <person name="Yin San L.Y.S."/>
            <person name="Abdul Karim S.S."/>
            <person name="Wan Azmi N.N."/>
            <person name="Hercus R.R."/>
            <person name="Croft L.L."/>
        </authorList>
    </citation>
    <scope>NUCLEOTIDE SEQUENCE</scope>
    <source>
        <strain evidence="15">MI0301</strain>
        <tissue evidence="15">Leaf</tissue>
    </source>
</reference>
<feature type="binding site" evidence="11">
    <location>
        <position position="291"/>
    </location>
    <ligand>
        <name>Zn(2+)</name>
        <dbReference type="ChEBI" id="CHEBI:29105"/>
        <label>2</label>
        <note>catalytic</note>
    </ligand>
</feature>
<keyword evidence="3 11" id="KW-0479">Metal-binding</keyword>